<evidence type="ECO:0000259" key="7">
    <source>
        <dbReference type="Pfam" id="PF02776"/>
    </source>
</evidence>
<organism evidence="8 9">
    <name type="scientific">Candidatus Tenderia electrophaga</name>
    <dbReference type="NCBI Taxonomy" id="1748243"/>
    <lineage>
        <taxon>Bacteria</taxon>
        <taxon>Pseudomonadati</taxon>
        <taxon>Pseudomonadota</taxon>
        <taxon>Gammaproteobacteria</taxon>
        <taxon>Candidatus Tenderiales</taxon>
        <taxon>Candidatus Tenderiaceae</taxon>
        <taxon>Candidatus Tenderia</taxon>
    </lineage>
</organism>
<dbReference type="GO" id="GO:0003984">
    <property type="term" value="F:acetolactate synthase activity"/>
    <property type="evidence" value="ECO:0007669"/>
    <property type="project" value="TreeGrafter"/>
</dbReference>
<evidence type="ECO:0000256" key="1">
    <source>
        <dbReference type="ARBA" id="ARBA00007812"/>
    </source>
</evidence>
<dbReference type="Pfam" id="PF02775">
    <property type="entry name" value="TPP_enzyme_C"/>
    <property type="match status" value="1"/>
</dbReference>
<dbReference type="InterPro" id="IPR029061">
    <property type="entry name" value="THDP-binding"/>
</dbReference>
<dbReference type="InterPro" id="IPR029035">
    <property type="entry name" value="DHS-like_NAD/FAD-binding_dom"/>
</dbReference>
<dbReference type="PANTHER" id="PTHR18968">
    <property type="entry name" value="THIAMINE PYROPHOSPHATE ENZYMES"/>
    <property type="match status" value="1"/>
</dbReference>
<evidence type="ECO:0000256" key="4">
    <source>
        <dbReference type="SAM" id="MobiDB-lite"/>
    </source>
</evidence>
<dbReference type="GO" id="GO:0000287">
    <property type="term" value="F:magnesium ion binding"/>
    <property type="evidence" value="ECO:0007669"/>
    <property type="project" value="InterPro"/>
</dbReference>
<dbReference type="CDD" id="cd00568">
    <property type="entry name" value="TPP_enzymes"/>
    <property type="match status" value="1"/>
</dbReference>
<reference evidence="8" key="1">
    <citation type="submission" date="2015-10" db="EMBL/GenBank/DDBJ databases">
        <title>Description of Candidatus Tenderia electrophaga gen. nov, sp. nov., an Uncultivated Electroautotroph from a Biocathode Enrichment.</title>
        <authorList>
            <person name="Eddie B.J."/>
            <person name="Malanoski A.P."/>
            <person name="Wang Z."/>
            <person name="Hall R.J."/>
            <person name="Oh S.D."/>
            <person name="Heiner C."/>
            <person name="Lin B."/>
            <person name="Strycharz-Glaven S.M."/>
        </authorList>
    </citation>
    <scope>NUCLEOTIDE SEQUENCE [LARGE SCALE GENOMIC DNA]</scope>
    <source>
        <strain evidence="8">NRL1</strain>
    </source>
</reference>
<keyword evidence="2 3" id="KW-0786">Thiamine pyrophosphate</keyword>
<dbReference type="Gene3D" id="3.40.50.1220">
    <property type="entry name" value="TPP-binding domain"/>
    <property type="match status" value="1"/>
</dbReference>
<evidence type="ECO:0000313" key="9">
    <source>
        <dbReference type="Proteomes" id="UP000055136"/>
    </source>
</evidence>
<dbReference type="Gene3D" id="3.40.50.970">
    <property type="match status" value="2"/>
</dbReference>
<dbReference type="SUPFAM" id="SSF52518">
    <property type="entry name" value="Thiamin diphosphate-binding fold (THDP-binding)"/>
    <property type="match status" value="2"/>
</dbReference>
<comment type="similarity">
    <text evidence="1 3">Belongs to the TPP enzyme family.</text>
</comment>
<dbReference type="STRING" id="1748243.Tel_14310"/>
<accession>A0A0S2TGD8</accession>
<feature type="domain" description="Thiamine pyrophosphate enzyme N-terminal TPP-binding" evidence="7">
    <location>
        <begin position="22"/>
        <end position="139"/>
    </location>
</feature>
<dbReference type="AlphaFoldDB" id="A0A0S2TGD8"/>
<dbReference type="PANTHER" id="PTHR18968:SF13">
    <property type="entry name" value="ACETOLACTATE SYNTHASE CATALYTIC SUBUNIT, MITOCHONDRIAL"/>
    <property type="match status" value="1"/>
</dbReference>
<dbReference type="GO" id="GO:0009099">
    <property type="term" value="P:L-valine biosynthetic process"/>
    <property type="evidence" value="ECO:0007669"/>
    <property type="project" value="TreeGrafter"/>
</dbReference>
<dbReference type="InterPro" id="IPR011766">
    <property type="entry name" value="TPP_enzyme_TPP-bd"/>
</dbReference>
<feature type="domain" description="Thiamine pyrophosphate enzyme central" evidence="5">
    <location>
        <begin position="222"/>
        <end position="358"/>
    </location>
</feature>
<dbReference type="GO" id="GO:0030976">
    <property type="term" value="F:thiamine pyrophosphate binding"/>
    <property type="evidence" value="ECO:0007669"/>
    <property type="project" value="InterPro"/>
</dbReference>
<evidence type="ECO:0000259" key="5">
    <source>
        <dbReference type="Pfam" id="PF00205"/>
    </source>
</evidence>
<dbReference type="FunFam" id="3.40.50.970:FF:000007">
    <property type="entry name" value="Acetolactate synthase"/>
    <property type="match status" value="1"/>
</dbReference>
<evidence type="ECO:0000259" key="6">
    <source>
        <dbReference type="Pfam" id="PF02775"/>
    </source>
</evidence>
<dbReference type="EMBL" id="CP013099">
    <property type="protein sequence ID" value="ALP54217.1"/>
    <property type="molecule type" value="Genomic_DNA"/>
</dbReference>
<protein>
    <recommendedName>
        <fullName evidence="10">Acetolactate synthase</fullName>
    </recommendedName>
</protein>
<feature type="region of interest" description="Disordered" evidence="4">
    <location>
        <begin position="590"/>
        <end position="621"/>
    </location>
</feature>
<sequence length="621" mass="67165">MVADNPTDQSNISGGDVTAMHTYADLIINYLYTLGIRRIFGVPGAAIEPLFDALARHSRYHPDGIKLVITRHESGAAFMAAGYARETGSLGVCCSTTGPGATNLATGVASAYVERNPILVITPQTALRDFGRMPLQDSSDAGVDIVGMFSHLTRFNTLVSHPAQLEGKLIKAISKAFQAPQGPVHISIPKDILECECAHHQPSYEIERLIQPRAVIDDTSYEKLVEIVEKAKKIVVLAGGGCGGGAINPIAEFAEIVNSAVVTTPSGKSWMNAYHPLYRGVFGFAGHDSARQTLLDPEMDVLVAVGSRLDELSTSTWDKLALLNYKLVHIDSVEDNFSQSPMARLHVYGDVAMIFKKLTDDIKVAISAEVCREKSPPLTFATHGGLSFPMKRYHENKLTPDTLSLPWDQAAVKPQLLMQQLGKSLPQNARVVIDTGNAWSWAIHYLHLRSSGSFRIGIAFGAMTWAIGNAIGVASATTNGPVVAITGDGSMLMSGQEITVAVAERLSVVFVVLNDEAFGMVKHGQRLTGAEPIGYQLPRVDFAAVARAMGAEGFTIRNRQELDQFDFGRVLSTSVPTVLDVYIDPEEPPPMGVRVSALDRRRKRRGTTTSRRASDNVDATS</sequence>
<dbReference type="Pfam" id="PF02776">
    <property type="entry name" value="TPP_enzyme_N"/>
    <property type="match status" value="1"/>
</dbReference>
<name>A0A0S2TGD8_9GAMM</name>
<dbReference type="CDD" id="cd07035">
    <property type="entry name" value="TPP_PYR_POX_like"/>
    <property type="match status" value="1"/>
</dbReference>
<evidence type="ECO:0008006" key="10">
    <source>
        <dbReference type="Google" id="ProtNLM"/>
    </source>
</evidence>
<dbReference type="Pfam" id="PF00205">
    <property type="entry name" value="TPP_enzyme_M"/>
    <property type="match status" value="1"/>
</dbReference>
<evidence type="ECO:0000256" key="2">
    <source>
        <dbReference type="ARBA" id="ARBA00023052"/>
    </source>
</evidence>
<dbReference type="InterPro" id="IPR012001">
    <property type="entry name" value="Thiamin_PyroP_enz_TPP-bd_dom"/>
</dbReference>
<keyword evidence="9" id="KW-1185">Reference proteome</keyword>
<dbReference type="GO" id="GO:0050660">
    <property type="term" value="F:flavin adenine dinucleotide binding"/>
    <property type="evidence" value="ECO:0007669"/>
    <property type="project" value="TreeGrafter"/>
</dbReference>
<dbReference type="InterPro" id="IPR012000">
    <property type="entry name" value="Thiamin_PyroP_enz_cen_dom"/>
</dbReference>
<evidence type="ECO:0000313" key="8">
    <source>
        <dbReference type="EMBL" id="ALP54217.1"/>
    </source>
</evidence>
<proteinExistence type="inferred from homology"/>
<gene>
    <name evidence="8" type="ORF">Tel_14310</name>
</gene>
<dbReference type="SUPFAM" id="SSF52467">
    <property type="entry name" value="DHS-like NAD/FAD-binding domain"/>
    <property type="match status" value="1"/>
</dbReference>
<dbReference type="InterPro" id="IPR045229">
    <property type="entry name" value="TPP_enz"/>
</dbReference>
<dbReference type="Proteomes" id="UP000055136">
    <property type="component" value="Chromosome"/>
</dbReference>
<feature type="domain" description="Thiamine pyrophosphate enzyme TPP-binding" evidence="6">
    <location>
        <begin position="434"/>
        <end position="581"/>
    </location>
</feature>
<evidence type="ECO:0000256" key="3">
    <source>
        <dbReference type="RuleBase" id="RU362132"/>
    </source>
</evidence>
<dbReference type="GO" id="GO:0005948">
    <property type="term" value="C:acetolactate synthase complex"/>
    <property type="evidence" value="ECO:0007669"/>
    <property type="project" value="TreeGrafter"/>
</dbReference>
<dbReference type="KEGG" id="tee:Tel_14310"/>
<dbReference type="GO" id="GO:0009097">
    <property type="term" value="P:isoleucine biosynthetic process"/>
    <property type="evidence" value="ECO:0007669"/>
    <property type="project" value="TreeGrafter"/>
</dbReference>